<comment type="subcellular location">
    <subcellularLocation>
        <location evidence="1">Membrane</location>
        <topology evidence="1">Peripheral membrane protein</topology>
    </subcellularLocation>
</comment>
<evidence type="ECO:0000259" key="6">
    <source>
        <dbReference type="PROSITE" id="PS50002"/>
    </source>
</evidence>
<dbReference type="PANTHER" id="PTHR14167">
    <property type="entry name" value="SH3 DOMAIN-CONTAINING"/>
    <property type="match status" value="1"/>
</dbReference>
<evidence type="ECO:0000256" key="1">
    <source>
        <dbReference type="ARBA" id="ARBA00004170"/>
    </source>
</evidence>
<dbReference type="AlphaFoldDB" id="R4UXE5"/>
<evidence type="ECO:0000256" key="3">
    <source>
        <dbReference type="ARBA" id="ARBA00023054"/>
    </source>
</evidence>
<dbReference type="EMBL" id="KC741152">
    <property type="protein sequence ID" value="AGM32976.1"/>
    <property type="molecule type" value="mRNA"/>
</dbReference>
<evidence type="ECO:0000256" key="5">
    <source>
        <dbReference type="PROSITE-ProRule" id="PRU00192"/>
    </source>
</evidence>
<keyword evidence="2 5" id="KW-0728">SH3 domain</keyword>
<dbReference type="PRINTS" id="PR00499">
    <property type="entry name" value="P67PHOX"/>
</dbReference>
<dbReference type="PANTHER" id="PTHR14167:SF81">
    <property type="entry name" value="ENDOPHILIN-A"/>
    <property type="match status" value="1"/>
</dbReference>
<organism evidence="7">
    <name type="scientific">Coptotermes formosanus</name>
    <name type="common">Formosan subterranean termite</name>
    <dbReference type="NCBI Taxonomy" id="36987"/>
    <lineage>
        <taxon>Eukaryota</taxon>
        <taxon>Metazoa</taxon>
        <taxon>Ecdysozoa</taxon>
        <taxon>Arthropoda</taxon>
        <taxon>Hexapoda</taxon>
        <taxon>Insecta</taxon>
        <taxon>Pterygota</taxon>
        <taxon>Neoptera</taxon>
        <taxon>Polyneoptera</taxon>
        <taxon>Dictyoptera</taxon>
        <taxon>Blattodea</taxon>
        <taxon>Blattoidea</taxon>
        <taxon>Termitoidae</taxon>
        <taxon>Rhinotermitidae</taxon>
        <taxon>Coptotermes</taxon>
    </lineage>
</organism>
<dbReference type="PROSITE" id="PS50002">
    <property type="entry name" value="SH3"/>
    <property type="match status" value="1"/>
</dbReference>
<reference evidence="7" key="1">
    <citation type="submission" date="2013-03" db="EMBL/GenBank/DDBJ databases">
        <title>Immune-Related transcriptome of Coptotermes formosanus Shiraki workers: the defense mechanism.</title>
        <authorList>
            <person name="Hussain A."/>
            <person name="Li Y.F."/>
            <person name="Wen S.Y."/>
        </authorList>
    </citation>
    <scope>NUCLEOTIDE SEQUENCE</scope>
</reference>
<accession>R4UXE5</accession>
<evidence type="ECO:0000313" key="7">
    <source>
        <dbReference type="EMBL" id="AGM32976.1"/>
    </source>
</evidence>
<dbReference type="CDD" id="cd00174">
    <property type="entry name" value="SH3"/>
    <property type="match status" value="1"/>
</dbReference>
<dbReference type="InterPro" id="IPR001452">
    <property type="entry name" value="SH3_domain"/>
</dbReference>
<proteinExistence type="evidence at transcript level"/>
<dbReference type="SUPFAM" id="SSF50044">
    <property type="entry name" value="SH3-domain"/>
    <property type="match status" value="1"/>
</dbReference>
<name>R4UXE5_COPFO</name>
<evidence type="ECO:0000256" key="2">
    <source>
        <dbReference type="ARBA" id="ARBA00022443"/>
    </source>
</evidence>
<dbReference type="Gene3D" id="2.30.30.40">
    <property type="entry name" value="SH3 Domains"/>
    <property type="match status" value="2"/>
</dbReference>
<sequence>MQKKGLEFAKHCLDFYIEGNKLVKQFGMKMQKFDANDRSQRFLRGAFDPTPKAENFEEQDVFAYAIADFGSEEPLDLQFLRGDKIKVLLQHTSGWWEGDLNGNKGYFPRSFVQVAGAVEVKNEPIGAVFLCVHDQKGSRSGELALLDGDLVLVDFIVKDKCTGTNLRTSLRGTFPLSLLDSRMT</sequence>
<protein>
    <submittedName>
        <fullName evidence="7">SH3 domain containing protein</fullName>
    </submittedName>
</protein>
<evidence type="ECO:0000256" key="4">
    <source>
        <dbReference type="ARBA" id="ARBA00023136"/>
    </source>
</evidence>
<dbReference type="Pfam" id="PF00018">
    <property type="entry name" value="SH3_1"/>
    <property type="match status" value="1"/>
</dbReference>
<keyword evidence="4" id="KW-0472">Membrane</keyword>
<dbReference type="InterPro" id="IPR050384">
    <property type="entry name" value="Endophilin_SH3RF"/>
</dbReference>
<dbReference type="SMART" id="SM00326">
    <property type="entry name" value="SH3"/>
    <property type="match status" value="1"/>
</dbReference>
<feature type="domain" description="SH3" evidence="6">
    <location>
        <begin position="58"/>
        <end position="117"/>
    </location>
</feature>
<keyword evidence="3" id="KW-0175">Coiled coil</keyword>
<dbReference type="InterPro" id="IPR036028">
    <property type="entry name" value="SH3-like_dom_sf"/>
</dbReference>